<evidence type="ECO:0000256" key="6">
    <source>
        <dbReference type="ARBA" id="ARBA00023224"/>
    </source>
</evidence>
<keyword evidence="4 10" id="KW-1133">Transmembrane helix</keyword>
<gene>
    <name evidence="12" type="ORF">C4F51_02080</name>
</gene>
<evidence type="ECO:0000313" key="13">
    <source>
        <dbReference type="Proteomes" id="UP000652567"/>
    </source>
</evidence>
<dbReference type="PANTHER" id="PTHR32089">
    <property type="entry name" value="METHYL-ACCEPTING CHEMOTAXIS PROTEIN MCPB"/>
    <property type="match status" value="1"/>
</dbReference>
<evidence type="ECO:0000256" key="7">
    <source>
        <dbReference type="ARBA" id="ARBA00029447"/>
    </source>
</evidence>
<evidence type="ECO:0000256" key="10">
    <source>
        <dbReference type="SAM" id="Phobius"/>
    </source>
</evidence>
<keyword evidence="5 10" id="KW-0472">Membrane</keyword>
<evidence type="ECO:0000256" key="3">
    <source>
        <dbReference type="ARBA" id="ARBA00022692"/>
    </source>
</evidence>
<dbReference type="GO" id="GO:0007165">
    <property type="term" value="P:signal transduction"/>
    <property type="evidence" value="ECO:0007669"/>
    <property type="project" value="UniProtKB-KW"/>
</dbReference>
<keyword evidence="9" id="KW-0175">Coiled coil</keyword>
<keyword evidence="3 10" id="KW-0812">Transmembrane</keyword>
<dbReference type="AlphaFoldDB" id="A0A928UZK4"/>
<keyword evidence="13" id="KW-1185">Reference proteome</keyword>
<protein>
    <submittedName>
        <fullName evidence="12">Methyl-accepting chemotaxis protein</fullName>
    </submittedName>
</protein>
<dbReference type="Pfam" id="PF08269">
    <property type="entry name" value="dCache_2"/>
    <property type="match status" value="1"/>
</dbReference>
<evidence type="ECO:0000256" key="5">
    <source>
        <dbReference type="ARBA" id="ARBA00023136"/>
    </source>
</evidence>
<dbReference type="Pfam" id="PF00015">
    <property type="entry name" value="MCPsignal"/>
    <property type="match status" value="1"/>
</dbReference>
<dbReference type="SMART" id="SM00283">
    <property type="entry name" value="MA"/>
    <property type="match status" value="1"/>
</dbReference>
<name>A0A928UZK4_9GAMM</name>
<comment type="subcellular location">
    <subcellularLocation>
        <location evidence="1">Cell membrane</location>
        <topology evidence="1">Multi-pass membrane protein</topology>
    </subcellularLocation>
</comment>
<dbReference type="SUPFAM" id="SSF58104">
    <property type="entry name" value="Methyl-accepting chemotaxis protein (MCP) signaling domain"/>
    <property type="match status" value="1"/>
</dbReference>
<comment type="similarity">
    <text evidence="7">Belongs to the methyl-accepting chemotaxis (MCP) protein family.</text>
</comment>
<dbReference type="InterPro" id="IPR033480">
    <property type="entry name" value="sCache_2"/>
</dbReference>
<evidence type="ECO:0000313" key="12">
    <source>
        <dbReference type="EMBL" id="MBE8715973.1"/>
    </source>
</evidence>
<reference evidence="12" key="1">
    <citation type="submission" date="2018-07" db="EMBL/GenBank/DDBJ databases">
        <title>Genome assembly of strain Ka43.</title>
        <authorList>
            <person name="Kukolya J."/>
            <person name="Nagy I."/>
            <person name="Horvath B."/>
            <person name="Toth A."/>
        </authorList>
    </citation>
    <scope>NUCLEOTIDE SEQUENCE</scope>
    <source>
        <strain evidence="12">KB43</strain>
    </source>
</reference>
<dbReference type="PANTHER" id="PTHR32089:SF119">
    <property type="entry name" value="METHYL-ACCEPTING CHEMOTAXIS PROTEIN CTPL"/>
    <property type="match status" value="1"/>
</dbReference>
<dbReference type="FunFam" id="1.10.287.950:FF:000001">
    <property type="entry name" value="Methyl-accepting chemotaxis sensory transducer"/>
    <property type="match status" value="1"/>
</dbReference>
<comment type="caution">
    <text evidence="12">The sequence shown here is derived from an EMBL/GenBank/DDBJ whole genome shotgun (WGS) entry which is preliminary data.</text>
</comment>
<dbReference type="GO" id="GO:0006935">
    <property type="term" value="P:chemotaxis"/>
    <property type="evidence" value="ECO:0007669"/>
    <property type="project" value="UniProtKB-ARBA"/>
</dbReference>
<accession>A0A928UZK4</accession>
<dbReference type="CDD" id="cd11386">
    <property type="entry name" value="MCP_signal"/>
    <property type="match status" value="1"/>
</dbReference>
<dbReference type="InterPro" id="IPR004010">
    <property type="entry name" value="Double_Cache_2"/>
</dbReference>
<sequence length="539" mass="58382">MLNSLGDRLMEGREARVEAIVDAGLSIIRYYQQQEEAGVMSRADAQALAITAIRAIRYDGTEYLWINDTVQPLPNMIMHATVPALDGTRLDKPSFNYATLLRNRDGSVRQALQNENLFASFVTAATRFGDGFVEYQWPRPLAGGGVTEERYPKLSFVSLDRQWGWVVGSGIYIDDVNTLFRALALRIGLIIGVITLLTVAASLLIRRWLLQSLGGEVDYAKQLVNQVAAGDFTVNFDLSSSRPDSLLAALGTLVQRMRNIMQQQDALATRLLAQSESVDTSNQHSQHLLQQMLSQTMQVATAVSQMSSTCDAMARNASNAAKATRDAGDEANAGVNAVAQTIEAIEQLRNSLQHVEQVIKQLSARGEEVGSVTDVIGSIAEQTNLLALNAAIEAARAGEMGRGFAVVADEVRTLASRSQLSTQDITQKVQSIQQDSASAVQSMASSRAETERTIQCSEQANAALSRISHAVGSMADINDQLASATEEMASVSATINQNMENIAAAVDTTHLRSDELVIASQQLRKMAAEMKAILAGFRM</sequence>
<dbReference type="GO" id="GO:0005886">
    <property type="term" value="C:plasma membrane"/>
    <property type="evidence" value="ECO:0007669"/>
    <property type="project" value="UniProtKB-SubCell"/>
</dbReference>
<feature type="transmembrane region" description="Helical" evidence="10">
    <location>
        <begin position="183"/>
        <end position="205"/>
    </location>
</feature>
<keyword evidence="2" id="KW-1003">Cell membrane</keyword>
<dbReference type="Proteomes" id="UP000652567">
    <property type="component" value="Unassembled WGS sequence"/>
</dbReference>
<feature type="domain" description="Methyl-accepting transducer" evidence="11">
    <location>
        <begin position="267"/>
        <end position="503"/>
    </location>
</feature>
<evidence type="ECO:0000256" key="4">
    <source>
        <dbReference type="ARBA" id="ARBA00022989"/>
    </source>
</evidence>
<evidence type="ECO:0000256" key="2">
    <source>
        <dbReference type="ARBA" id="ARBA00022475"/>
    </source>
</evidence>
<dbReference type="SMART" id="SM01049">
    <property type="entry name" value="Cache_2"/>
    <property type="match status" value="1"/>
</dbReference>
<proteinExistence type="inferred from homology"/>
<feature type="coiled-coil region" evidence="9">
    <location>
        <begin position="338"/>
        <end position="365"/>
    </location>
</feature>
<dbReference type="EMBL" id="PRDL01000001">
    <property type="protein sequence ID" value="MBE8715973.1"/>
    <property type="molecule type" value="Genomic_DNA"/>
</dbReference>
<dbReference type="InterPro" id="IPR004089">
    <property type="entry name" value="MCPsignal_dom"/>
</dbReference>
<dbReference type="PROSITE" id="PS50111">
    <property type="entry name" value="CHEMOTAXIS_TRANSDUC_2"/>
    <property type="match status" value="1"/>
</dbReference>
<keyword evidence="6 8" id="KW-0807">Transducer</keyword>
<evidence type="ECO:0000256" key="8">
    <source>
        <dbReference type="PROSITE-ProRule" id="PRU00284"/>
    </source>
</evidence>
<dbReference type="Gene3D" id="1.10.287.950">
    <property type="entry name" value="Methyl-accepting chemotaxis protein"/>
    <property type="match status" value="1"/>
</dbReference>
<evidence type="ECO:0000259" key="11">
    <source>
        <dbReference type="PROSITE" id="PS50111"/>
    </source>
</evidence>
<organism evidence="12 13">
    <name type="scientific">Cellvibrio polysaccharolyticus</name>
    <dbReference type="NCBI Taxonomy" id="2082724"/>
    <lineage>
        <taxon>Bacteria</taxon>
        <taxon>Pseudomonadati</taxon>
        <taxon>Pseudomonadota</taxon>
        <taxon>Gammaproteobacteria</taxon>
        <taxon>Cellvibrionales</taxon>
        <taxon>Cellvibrionaceae</taxon>
        <taxon>Cellvibrio</taxon>
    </lineage>
</organism>
<dbReference type="Gene3D" id="3.30.450.20">
    <property type="entry name" value="PAS domain"/>
    <property type="match status" value="1"/>
</dbReference>
<evidence type="ECO:0000256" key="9">
    <source>
        <dbReference type="SAM" id="Coils"/>
    </source>
</evidence>
<evidence type="ECO:0000256" key="1">
    <source>
        <dbReference type="ARBA" id="ARBA00004651"/>
    </source>
</evidence>